<name>A0A521BWK4_9BACT</name>
<feature type="transmembrane region" description="Helical" evidence="1">
    <location>
        <begin position="135"/>
        <end position="155"/>
    </location>
</feature>
<keyword evidence="3" id="KW-1185">Reference proteome</keyword>
<dbReference type="RefSeq" id="WP_142713633.1">
    <property type="nucleotide sequence ID" value="NZ_FXTH01000004.1"/>
</dbReference>
<evidence type="ECO:0000313" key="3">
    <source>
        <dbReference type="Proteomes" id="UP000317593"/>
    </source>
</evidence>
<evidence type="ECO:0000256" key="1">
    <source>
        <dbReference type="SAM" id="Phobius"/>
    </source>
</evidence>
<reference evidence="2 3" key="1">
    <citation type="submission" date="2017-05" db="EMBL/GenBank/DDBJ databases">
        <authorList>
            <person name="Varghese N."/>
            <person name="Submissions S."/>
        </authorList>
    </citation>
    <scope>NUCLEOTIDE SEQUENCE [LARGE SCALE GENOMIC DNA]</scope>
    <source>
        <strain evidence="2 3">DSM 21194</strain>
    </source>
</reference>
<accession>A0A521BWK4</accession>
<feature type="transmembrane region" description="Helical" evidence="1">
    <location>
        <begin position="53"/>
        <end position="75"/>
    </location>
</feature>
<protein>
    <submittedName>
        <fullName evidence="2">Uncharacterized protein</fullName>
    </submittedName>
</protein>
<keyword evidence="1" id="KW-0472">Membrane</keyword>
<gene>
    <name evidence="2" type="ORF">SAMN06265218_104114</name>
</gene>
<dbReference type="Proteomes" id="UP000317593">
    <property type="component" value="Unassembled WGS sequence"/>
</dbReference>
<feature type="transmembrane region" description="Helical" evidence="1">
    <location>
        <begin position="6"/>
        <end position="27"/>
    </location>
</feature>
<dbReference type="EMBL" id="FXTH01000004">
    <property type="protein sequence ID" value="SMO51526.1"/>
    <property type="molecule type" value="Genomic_DNA"/>
</dbReference>
<dbReference type="AlphaFoldDB" id="A0A521BWK4"/>
<evidence type="ECO:0000313" key="2">
    <source>
        <dbReference type="EMBL" id="SMO51526.1"/>
    </source>
</evidence>
<organism evidence="2 3">
    <name type="scientific">Fodinibius sediminis</name>
    <dbReference type="NCBI Taxonomy" id="1214077"/>
    <lineage>
        <taxon>Bacteria</taxon>
        <taxon>Pseudomonadati</taxon>
        <taxon>Balneolota</taxon>
        <taxon>Balneolia</taxon>
        <taxon>Balneolales</taxon>
        <taxon>Balneolaceae</taxon>
        <taxon>Fodinibius</taxon>
    </lineage>
</organism>
<proteinExistence type="predicted"/>
<sequence length="158" mass="16969">MMEANLLIAALSGFIGAVILTLLIYVVKLAGQNLDIPYLIGSRFVDIDNRRKVYTVGVTLHLLIGAGWGILYVILLTAMAVTPNWPAGILWGFAHGIFIGSMMGILADTHPAIGKGKAIPDPGIMGQSWGPLVPYYVLGFHIIYGAGTLAIYHYLVFG</sequence>
<feature type="transmembrane region" description="Helical" evidence="1">
    <location>
        <begin position="87"/>
        <end position="107"/>
    </location>
</feature>
<dbReference type="OrthoDB" id="1524344at2"/>
<keyword evidence="1" id="KW-0812">Transmembrane</keyword>
<keyword evidence="1" id="KW-1133">Transmembrane helix</keyword>